<dbReference type="GO" id="GO:0003700">
    <property type="term" value="F:DNA-binding transcription factor activity"/>
    <property type="evidence" value="ECO:0007669"/>
    <property type="project" value="InterPro"/>
</dbReference>
<dbReference type="AlphaFoldDB" id="I0L4E6"/>
<evidence type="ECO:0000259" key="4">
    <source>
        <dbReference type="PROSITE" id="PS51000"/>
    </source>
</evidence>
<dbReference type="InterPro" id="IPR026881">
    <property type="entry name" value="WYL_dom"/>
</dbReference>
<dbReference type="InterPro" id="IPR036390">
    <property type="entry name" value="WH_DNA-bd_sf"/>
</dbReference>
<dbReference type="InterPro" id="IPR036388">
    <property type="entry name" value="WH-like_DNA-bd_sf"/>
</dbReference>
<dbReference type="SUPFAM" id="SSF46785">
    <property type="entry name" value="Winged helix' DNA-binding domain"/>
    <property type="match status" value="1"/>
</dbReference>
<dbReference type="Proteomes" id="UP000003448">
    <property type="component" value="Unassembled WGS sequence"/>
</dbReference>
<dbReference type="InterPro" id="IPR013196">
    <property type="entry name" value="HTH_11"/>
</dbReference>
<dbReference type="eggNOG" id="COG2378">
    <property type="taxonomic scope" value="Bacteria"/>
</dbReference>
<gene>
    <name evidence="5" type="ORF">MILUP08_43604</name>
</gene>
<proteinExistence type="predicted"/>
<keyword evidence="1" id="KW-0805">Transcription regulation</keyword>
<dbReference type="PROSITE" id="PS51000">
    <property type="entry name" value="HTH_DEOR_2"/>
    <property type="match status" value="1"/>
</dbReference>
<evidence type="ECO:0000256" key="2">
    <source>
        <dbReference type="ARBA" id="ARBA00023163"/>
    </source>
</evidence>
<evidence type="ECO:0000313" key="5">
    <source>
        <dbReference type="EMBL" id="CCH18693.1"/>
    </source>
</evidence>
<evidence type="ECO:0000256" key="1">
    <source>
        <dbReference type="ARBA" id="ARBA00023015"/>
    </source>
</evidence>
<reference evidence="6" key="1">
    <citation type="journal article" date="2012" name="J. Bacteriol.">
        <title>Genome Sequence of Micromonospora lupini Lupac 08, Isolated from Root Nodules of Lupinus angustifolius.</title>
        <authorList>
            <person name="Alonso-Vega P."/>
            <person name="Normand P."/>
            <person name="Bacigalupe R."/>
            <person name="Pujic P."/>
            <person name="Lajus A."/>
            <person name="Vallenet D."/>
            <person name="Carro L."/>
            <person name="Coll P."/>
            <person name="Trujillo M.E."/>
        </authorList>
    </citation>
    <scope>NUCLEOTIDE SEQUENCE [LARGE SCALE GENOMIC DNA]</scope>
    <source>
        <strain evidence="6">Lupac 08</strain>
    </source>
</reference>
<feature type="domain" description="HTH deoR-type" evidence="4">
    <location>
        <begin position="26"/>
        <end position="81"/>
    </location>
</feature>
<organism evidence="5 6">
    <name type="scientific">Micromonospora lupini str. Lupac 08</name>
    <dbReference type="NCBI Taxonomy" id="1150864"/>
    <lineage>
        <taxon>Bacteria</taxon>
        <taxon>Bacillati</taxon>
        <taxon>Actinomycetota</taxon>
        <taxon>Actinomycetes</taxon>
        <taxon>Micromonosporales</taxon>
        <taxon>Micromonosporaceae</taxon>
        <taxon>Micromonospora</taxon>
    </lineage>
</organism>
<feature type="compositionally biased region" description="Pro residues" evidence="3">
    <location>
        <begin position="346"/>
        <end position="363"/>
    </location>
</feature>
<sequence length="401" mass="42873">MGLPRRRADAAPCGGADGVGYGRTVRASRLVSLLLLLQARGRMTAAELADALEVSVRTVYRDVESLGAAGVPVYAERGPAGGYRLLDGYRTRLTGLTAGEAEALFLAGMPGPAAELGLGSVLATAELKLRAALPTDLADRGARIRQRFHLDAPSWFREPEPTPHLAALATAVWEDRRISVRYRRWQAPREVTRTLDPLGVVLKAGRWYLVAAASGQVRTYRVGAILDLTVLDEPAERPAAFDLADCWQEHAARYEQGVYRAEARVRMTVAALAQTTYLFPPAMSRAAQDRADAPDTDGWVTTTVPIESIRHGCVELLKLGAQVEVLAPPELRERIASTAHALAALYPPPSEPQPAGTPPPAGPQPGVAAPPWEPHSGVAALETPTAGTEVPAVEAVVAIRR</sequence>
<dbReference type="PANTHER" id="PTHR34580">
    <property type="match status" value="1"/>
</dbReference>
<evidence type="ECO:0000256" key="3">
    <source>
        <dbReference type="SAM" id="MobiDB-lite"/>
    </source>
</evidence>
<keyword evidence="6" id="KW-1185">Reference proteome</keyword>
<comment type="caution">
    <text evidence="5">The sequence shown here is derived from an EMBL/GenBank/DDBJ whole genome shotgun (WGS) entry which is preliminary data.</text>
</comment>
<accession>I0L4E6</accession>
<feature type="region of interest" description="Disordered" evidence="3">
    <location>
        <begin position="345"/>
        <end position="386"/>
    </location>
</feature>
<dbReference type="Pfam" id="PF13280">
    <property type="entry name" value="WYL"/>
    <property type="match status" value="1"/>
</dbReference>
<dbReference type="Gene3D" id="1.10.10.10">
    <property type="entry name" value="Winged helix-like DNA-binding domain superfamily/Winged helix DNA-binding domain"/>
    <property type="match status" value="1"/>
</dbReference>
<name>I0L4E6_9ACTN</name>
<dbReference type="STRING" id="1150864.MILUP08_43604"/>
<dbReference type="PANTHER" id="PTHR34580:SF1">
    <property type="entry name" value="PROTEIN PAFC"/>
    <property type="match status" value="1"/>
</dbReference>
<evidence type="ECO:0000313" key="6">
    <source>
        <dbReference type="Proteomes" id="UP000003448"/>
    </source>
</evidence>
<dbReference type="PROSITE" id="PS52050">
    <property type="entry name" value="WYL"/>
    <property type="match status" value="1"/>
</dbReference>
<protein>
    <submittedName>
        <fullName evidence="5">Transcriptional regulator, DeoR family</fullName>
    </submittedName>
</protein>
<dbReference type="EMBL" id="CAIE01000027">
    <property type="protein sequence ID" value="CCH18693.1"/>
    <property type="molecule type" value="Genomic_DNA"/>
</dbReference>
<dbReference type="InterPro" id="IPR051534">
    <property type="entry name" value="CBASS_pafABC_assoc_protein"/>
</dbReference>
<keyword evidence="2" id="KW-0804">Transcription</keyword>
<dbReference type="InterPro" id="IPR001034">
    <property type="entry name" value="DeoR_HTH"/>
</dbReference>
<dbReference type="InterPro" id="IPR057727">
    <property type="entry name" value="WCX_dom"/>
</dbReference>
<dbReference type="Pfam" id="PF25583">
    <property type="entry name" value="WCX"/>
    <property type="match status" value="1"/>
</dbReference>
<dbReference type="Pfam" id="PF08279">
    <property type="entry name" value="HTH_11"/>
    <property type="match status" value="1"/>
</dbReference>